<accession>A0ABV2AXQ3</accession>
<feature type="signal peptide" evidence="1">
    <location>
        <begin position="1"/>
        <end position="24"/>
    </location>
</feature>
<dbReference type="PROSITE" id="PS50222">
    <property type="entry name" value="EF_HAND_2"/>
    <property type="match status" value="1"/>
</dbReference>
<dbReference type="RefSeq" id="WP_353108880.1">
    <property type="nucleotide sequence ID" value="NZ_APND01000001.1"/>
</dbReference>
<dbReference type="InterPro" id="IPR018247">
    <property type="entry name" value="EF_Hand_1_Ca_BS"/>
</dbReference>
<dbReference type="Pfam" id="PF13202">
    <property type="entry name" value="EF-hand_5"/>
    <property type="match status" value="2"/>
</dbReference>
<sequence>MKNKTTLITAALLGGLAFSGAALADDQAALTDTNAYIVLAQAEAVEDYNSLFAEQMMSNHDELMPMLDKDGDGMCSRDEFMQAHDRIFRAVDANNDGMLSEAEMARVEESLGKTAVN</sequence>
<protein>
    <recommendedName>
        <fullName evidence="2">EF-hand domain-containing protein</fullName>
    </recommendedName>
</protein>
<evidence type="ECO:0000313" key="3">
    <source>
        <dbReference type="EMBL" id="MES1928047.1"/>
    </source>
</evidence>
<dbReference type="PROSITE" id="PS00018">
    <property type="entry name" value="EF_HAND_1"/>
    <property type="match status" value="1"/>
</dbReference>
<dbReference type="EMBL" id="APND01000001">
    <property type="protein sequence ID" value="MES1928047.1"/>
    <property type="molecule type" value="Genomic_DNA"/>
</dbReference>
<evidence type="ECO:0000256" key="1">
    <source>
        <dbReference type="SAM" id="SignalP"/>
    </source>
</evidence>
<dbReference type="SUPFAM" id="SSF47473">
    <property type="entry name" value="EF-hand"/>
    <property type="match status" value="1"/>
</dbReference>
<keyword evidence="4" id="KW-1185">Reference proteome</keyword>
<name>A0ABV2AXQ3_9GAMM</name>
<comment type="caution">
    <text evidence="3">The sequence shown here is derived from an EMBL/GenBank/DDBJ whole genome shotgun (WGS) entry which is preliminary data.</text>
</comment>
<reference evidence="3 4" key="1">
    <citation type="submission" date="2013-03" db="EMBL/GenBank/DDBJ databases">
        <title>Salinisphaera dokdonensis CL-ES53 Genome Sequencing.</title>
        <authorList>
            <person name="Li C."/>
            <person name="Lai Q."/>
            <person name="Shao Z."/>
        </authorList>
    </citation>
    <scope>NUCLEOTIDE SEQUENCE [LARGE SCALE GENOMIC DNA]</scope>
    <source>
        <strain evidence="3 4">CL-ES53</strain>
    </source>
</reference>
<dbReference type="InterPro" id="IPR011992">
    <property type="entry name" value="EF-hand-dom_pair"/>
</dbReference>
<gene>
    <name evidence="3" type="ORF">SADO_02290</name>
</gene>
<keyword evidence="1" id="KW-0732">Signal</keyword>
<evidence type="ECO:0000259" key="2">
    <source>
        <dbReference type="PROSITE" id="PS50222"/>
    </source>
</evidence>
<feature type="domain" description="EF-hand" evidence="2">
    <location>
        <begin position="79"/>
        <end position="114"/>
    </location>
</feature>
<dbReference type="InterPro" id="IPR002048">
    <property type="entry name" value="EF_hand_dom"/>
</dbReference>
<dbReference type="Gene3D" id="1.10.238.10">
    <property type="entry name" value="EF-hand"/>
    <property type="match status" value="1"/>
</dbReference>
<proteinExistence type="predicted"/>
<organism evidence="3 4">
    <name type="scientific">Salinisphaera dokdonensis CL-ES53</name>
    <dbReference type="NCBI Taxonomy" id="1304272"/>
    <lineage>
        <taxon>Bacteria</taxon>
        <taxon>Pseudomonadati</taxon>
        <taxon>Pseudomonadota</taxon>
        <taxon>Gammaproteobacteria</taxon>
        <taxon>Salinisphaerales</taxon>
        <taxon>Salinisphaeraceae</taxon>
        <taxon>Salinisphaera</taxon>
    </lineage>
</organism>
<evidence type="ECO:0000313" key="4">
    <source>
        <dbReference type="Proteomes" id="UP001460888"/>
    </source>
</evidence>
<dbReference type="Proteomes" id="UP001460888">
    <property type="component" value="Unassembled WGS sequence"/>
</dbReference>
<feature type="chain" id="PRO_5046357141" description="EF-hand domain-containing protein" evidence="1">
    <location>
        <begin position="25"/>
        <end position="117"/>
    </location>
</feature>